<name>A0A1S3WLV6_ERIEU</name>
<evidence type="ECO:0000313" key="3">
    <source>
        <dbReference type="RefSeq" id="XP_016047358.1"/>
    </source>
</evidence>
<proteinExistence type="predicted"/>
<gene>
    <name evidence="3" type="primary">C11H1orf54</name>
</gene>
<dbReference type="InterPro" id="IPR027957">
    <property type="entry name" value="DUF4634"/>
</dbReference>
<dbReference type="RefSeq" id="XP_016047358.1">
    <property type="nucleotide sequence ID" value="XM_016191872.2"/>
</dbReference>
<keyword evidence="1" id="KW-0732">Signal</keyword>
<feature type="chain" id="PRO_5010331978" evidence="1">
    <location>
        <begin position="17"/>
        <end position="154"/>
    </location>
</feature>
<dbReference type="FunCoup" id="A0A1S3WLV6">
    <property type="interactions" value="64"/>
</dbReference>
<dbReference type="PANTHER" id="PTHR37870">
    <property type="entry name" value="CHROMOSOME 1 OPEN READING FRAME 54"/>
    <property type="match status" value="1"/>
</dbReference>
<dbReference type="Pfam" id="PF15465">
    <property type="entry name" value="DUF4634"/>
    <property type="match status" value="2"/>
</dbReference>
<sequence length="154" mass="17545">MDVLLIAILAVPLILGQEYGDEPDLNYYYNVAYYYTVTPNYDDYGVNFTVDYSIFESEDRLNQLDTKVKETETTMSHETEHVDHQEPVTVEPVTMNPLTTEPVIVEPVTMQPMTTKPVTKQPQTPDLNDAVSSLQSPVFLLLSWILLQAGMYFT</sequence>
<reference evidence="3" key="1">
    <citation type="submission" date="2025-08" db="UniProtKB">
        <authorList>
            <consortium name="RefSeq"/>
        </authorList>
    </citation>
    <scope>IDENTIFICATION</scope>
</reference>
<protein>
    <submittedName>
        <fullName evidence="3">Uncharacterized protein C1orf54 homolog isoform X1</fullName>
    </submittedName>
</protein>
<accession>A0A1S3WLV6</accession>
<keyword evidence="2" id="KW-1185">Reference proteome</keyword>
<dbReference type="Proteomes" id="UP001652624">
    <property type="component" value="Chromosome 11"/>
</dbReference>
<evidence type="ECO:0000256" key="1">
    <source>
        <dbReference type="SAM" id="SignalP"/>
    </source>
</evidence>
<organism evidence="2 3">
    <name type="scientific">Erinaceus europaeus</name>
    <name type="common">Western European hedgehog</name>
    <dbReference type="NCBI Taxonomy" id="9365"/>
    <lineage>
        <taxon>Eukaryota</taxon>
        <taxon>Metazoa</taxon>
        <taxon>Chordata</taxon>
        <taxon>Craniata</taxon>
        <taxon>Vertebrata</taxon>
        <taxon>Euteleostomi</taxon>
        <taxon>Mammalia</taxon>
        <taxon>Eutheria</taxon>
        <taxon>Laurasiatheria</taxon>
        <taxon>Eulipotyphla</taxon>
        <taxon>Erinaceidae</taxon>
        <taxon>Erinaceinae</taxon>
        <taxon>Erinaceus</taxon>
    </lineage>
</organism>
<dbReference type="PANTHER" id="PTHR37870:SF1">
    <property type="entry name" value="CHROMOSOME 2 C1ORF54 HOMOLOG"/>
    <property type="match status" value="1"/>
</dbReference>
<feature type="signal peptide" evidence="1">
    <location>
        <begin position="1"/>
        <end position="16"/>
    </location>
</feature>
<evidence type="ECO:0000313" key="2">
    <source>
        <dbReference type="Proteomes" id="UP001652624"/>
    </source>
</evidence>
<dbReference type="InParanoid" id="A0A1S3WLV6"/>
<dbReference type="AlphaFoldDB" id="A0A1S3WLV6"/>